<protein>
    <submittedName>
        <fullName evidence="1">Uncharacterized protein</fullName>
    </submittedName>
</protein>
<name>A0A3N4K2L5_9PEZI</name>
<keyword evidence="2" id="KW-1185">Reference proteome</keyword>
<dbReference type="Proteomes" id="UP000276215">
    <property type="component" value="Unassembled WGS sequence"/>
</dbReference>
<dbReference type="InterPro" id="IPR036851">
    <property type="entry name" value="Chloroperoxidase-like_sf"/>
</dbReference>
<dbReference type="AlphaFoldDB" id="A0A3N4K2L5"/>
<organism evidence="1 2">
    <name type="scientific">Choiromyces venosus 120613-1</name>
    <dbReference type="NCBI Taxonomy" id="1336337"/>
    <lineage>
        <taxon>Eukaryota</taxon>
        <taxon>Fungi</taxon>
        <taxon>Dikarya</taxon>
        <taxon>Ascomycota</taxon>
        <taxon>Pezizomycotina</taxon>
        <taxon>Pezizomycetes</taxon>
        <taxon>Pezizales</taxon>
        <taxon>Tuberaceae</taxon>
        <taxon>Choiromyces</taxon>
    </lineage>
</organism>
<dbReference type="EMBL" id="ML120382">
    <property type="protein sequence ID" value="RPB00135.1"/>
    <property type="molecule type" value="Genomic_DNA"/>
</dbReference>
<dbReference type="OrthoDB" id="407298at2759"/>
<sequence>MDIWVAHKKEHFAHSIANSPNFYYSPFGSLLVTHPGMLLPINAYGNRSADSPQTGKLTKEILCDSFGVITQPNGQLAYKVGHEMIPNNWYHHAKNDFNLAAAFSGVVQIVIKIPQAASLGGNMGAVNSFVSADIVLTGGAFNFQRCELDGSIRVTMLCFEDYGSVLPEALGKTGF</sequence>
<reference evidence="1 2" key="1">
    <citation type="journal article" date="2018" name="Nat. Ecol. Evol.">
        <title>Pezizomycetes genomes reveal the molecular basis of ectomycorrhizal truffle lifestyle.</title>
        <authorList>
            <person name="Murat C."/>
            <person name="Payen T."/>
            <person name="Noel B."/>
            <person name="Kuo A."/>
            <person name="Morin E."/>
            <person name="Chen J."/>
            <person name="Kohler A."/>
            <person name="Krizsan K."/>
            <person name="Balestrini R."/>
            <person name="Da Silva C."/>
            <person name="Montanini B."/>
            <person name="Hainaut M."/>
            <person name="Levati E."/>
            <person name="Barry K.W."/>
            <person name="Belfiori B."/>
            <person name="Cichocki N."/>
            <person name="Clum A."/>
            <person name="Dockter R.B."/>
            <person name="Fauchery L."/>
            <person name="Guy J."/>
            <person name="Iotti M."/>
            <person name="Le Tacon F."/>
            <person name="Lindquist E.A."/>
            <person name="Lipzen A."/>
            <person name="Malagnac F."/>
            <person name="Mello A."/>
            <person name="Molinier V."/>
            <person name="Miyauchi S."/>
            <person name="Poulain J."/>
            <person name="Riccioni C."/>
            <person name="Rubini A."/>
            <person name="Sitrit Y."/>
            <person name="Splivallo R."/>
            <person name="Traeger S."/>
            <person name="Wang M."/>
            <person name="Zifcakova L."/>
            <person name="Wipf D."/>
            <person name="Zambonelli A."/>
            <person name="Paolocci F."/>
            <person name="Nowrousian M."/>
            <person name="Ottonello S."/>
            <person name="Baldrian P."/>
            <person name="Spatafora J.W."/>
            <person name="Henrissat B."/>
            <person name="Nagy L.G."/>
            <person name="Aury J.M."/>
            <person name="Wincker P."/>
            <person name="Grigoriev I.V."/>
            <person name="Bonfante P."/>
            <person name="Martin F.M."/>
        </authorList>
    </citation>
    <scope>NUCLEOTIDE SEQUENCE [LARGE SCALE GENOMIC DNA]</scope>
    <source>
        <strain evidence="1 2">120613-1</strain>
    </source>
</reference>
<proteinExistence type="predicted"/>
<dbReference type="Gene3D" id="1.10.489.10">
    <property type="entry name" value="Chloroperoxidase-like"/>
    <property type="match status" value="1"/>
</dbReference>
<dbReference type="GO" id="GO:0004601">
    <property type="term" value="F:peroxidase activity"/>
    <property type="evidence" value="ECO:0007669"/>
    <property type="project" value="InterPro"/>
</dbReference>
<gene>
    <name evidence="1" type="ORF">L873DRAFT_831711</name>
</gene>
<evidence type="ECO:0000313" key="1">
    <source>
        <dbReference type="EMBL" id="RPB00135.1"/>
    </source>
</evidence>
<evidence type="ECO:0000313" key="2">
    <source>
        <dbReference type="Proteomes" id="UP000276215"/>
    </source>
</evidence>
<accession>A0A3N4K2L5</accession>